<dbReference type="Pfam" id="PF04290">
    <property type="entry name" value="DctQ"/>
    <property type="match status" value="1"/>
</dbReference>
<keyword evidence="5 9" id="KW-0812">Transmembrane</keyword>
<evidence type="ECO:0000256" key="6">
    <source>
        <dbReference type="ARBA" id="ARBA00022989"/>
    </source>
</evidence>
<name>A0A640VQF7_9RHOB</name>
<dbReference type="AlphaFoldDB" id="A0A640VQF7"/>
<evidence type="ECO:0000256" key="4">
    <source>
        <dbReference type="ARBA" id="ARBA00022519"/>
    </source>
</evidence>
<protein>
    <recommendedName>
        <fullName evidence="9">TRAP transporter small permease protein</fullName>
    </recommendedName>
</protein>
<feature type="transmembrane region" description="Helical" evidence="9">
    <location>
        <begin position="12"/>
        <end position="36"/>
    </location>
</feature>
<evidence type="ECO:0000256" key="5">
    <source>
        <dbReference type="ARBA" id="ARBA00022692"/>
    </source>
</evidence>
<evidence type="ECO:0000256" key="2">
    <source>
        <dbReference type="ARBA" id="ARBA00022448"/>
    </source>
</evidence>
<comment type="similarity">
    <text evidence="8 9">Belongs to the TRAP transporter small permease family.</text>
</comment>
<dbReference type="GO" id="GO:0022857">
    <property type="term" value="F:transmembrane transporter activity"/>
    <property type="evidence" value="ECO:0007669"/>
    <property type="project" value="UniProtKB-UniRule"/>
</dbReference>
<comment type="function">
    <text evidence="9">Part of the tripartite ATP-independent periplasmic (TRAP) transport system.</text>
</comment>
<comment type="subcellular location">
    <subcellularLocation>
        <location evidence="1 9">Cell inner membrane</location>
        <topology evidence="1 9">Multi-pass membrane protein</topology>
    </subcellularLocation>
</comment>
<keyword evidence="4 9" id="KW-0997">Cell inner membrane</keyword>
<evidence type="ECO:0000256" key="1">
    <source>
        <dbReference type="ARBA" id="ARBA00004429"/>
    </source>
</evidence>
<keyword evidence="7 9" id="KW-0472">Membrane</keyword>
<evidence type="ECO:0000313" key="11">
    <source>
        <dbReference type="EMBL" id="GFE49105.1"/>
    </source>
</evidence>
<dbReference type="EMBL" id="BLIV01000002">
    <property type="protein sequence ID" value="GFE49105.1"/>
    <property type="molecule type" value="Genomic_DNA"/>
</dbReference>
<feature type="domain" description="Tripartite ATP-independent periplasmic transporters DctQ component" evidence="10">
    <location>
        <begin position="121"/>
        <end position="252"/>
    </location>
</feature>
<dbReference type="RefSeq" id="WP_159974996.1">
    <property type="nucleotide sequence ID" value="NZ_BLIV01000002.1"/>
</dbReference>
<keyword evidence="3" id="KW-1003">Cell membrane</keyword>
<evidence type="ECO:0000313" key="12">
    <source>
        <dbReference type="Proteomes" id="UP000436522"/>
    </source>
</evidence>
<dbReference type="InterPro" id="IPR007387">
    <property type="entry name" value="TRAP_DctQ"/>
</dbReference>
<gene>
    <name evidence="11" type="ORF">So717_08580</name>
</gene>
<evidence type="ECO:0000256" key="8">
    <source>
        <dbReference type="ARBA" id="ARBA00038436"/>
    </source>
</evidence>
<keyword evidence="6 9" id="KW-1133">Transmembrane helix</keyword>
<feature type="transmembrane region" description="Helical" evidence="9">
    <location>
        <begin position="64"/>
        <end position="85"/>
    </location>
</feature>
<evidence type="ECO:0000259" key="10">
    <source>
        <dbReference type="Pfam" id="PF04290"/>
    </source>
</evidence>
<organism evidence="11 12">
    <name type="scientific">Roseobacter cerasinus</name>
    <dbReference type="NCBI Taxonomy" id="2602289"/>
    <lineage>
        <taxon>Bacteria</taxon>
        <taxon>Pseudomonadati</taxon>
        <taxon>Pseudomonadota</taxon>
        <taxon>Alphaproteobacteria</taxon>
        <taxon>Rhodobacterales</taxon>
        <taxon>Roseobacteraceae</taxon>
        <taxon>Roseobacter</taxon>
    </lineage>
</organism>
<accession>A0A640VQF7</accession>
<dbReference type="OrthoDB" id="4250245at2"/>
<keyword evidence="2 9" id="KW-0813">Transport</keyword>
<evidence type="ECO:0000256" key="7">
    <source>
        <dbReference type="ARBA" id="ARBA00023136"/>
    </source>
</evidence>
<dbReference type="Proteomes" id="UP000436522">
    <property type="component" value="Unassembled WGS sequence"/>
</dbReference>
<comment type="subunit">
    <text evidence="9">The complex comprises the extracytoplasmic solute receptor protein and the two transmembrane proteins.</text>
</comment>
<comment type="caution">
    <text evidence="11">The sequence shown here is derived from an EMBL/GenBank/DDBJ whole genome shotgun (WGS) entry which is preliminary data.</text>
</comment>
<keyword evidence="12" id="KW-1185">Reference proteome</keyword>
<reference evidence="11 12" key="1">
    <citation type="submission" date="2019-12" db="EMBL/GenBank/DDBJ databases">
        <title>Roseobacter cerasinus sp. nov., isolated from seawater around aquaculture.</title>
        <authorList>
            <person name="Muramatsu S."/>
            <person name="Takabe Y."/>
            <person name="Mori K."/>
            <person name="Takaichi S."/>
            <person name="Hanada S."/>
        </authorList>
    </citation>
    <scope>NUCLEOTIDE SEQUENCE [LARGE SCALE GENOMIC DNA]</scope>
    <source>
        <strain evidence="11 12">AI77</strain>
    </source>
</reference>
<dbReference type="InterPro" id="IPR055348">
    <property type="entry name" value="DctQ"/>
</dbReference>
<sequence>MQEKSGSLIEWLVPLAFIFCAGWVTWHMPAFTLTWAKPEDPSQYDKLSALFARADITPNMTGLFGGYADAGDWLALILIPILAWIGMRTVRRAPMEFESWRAIDRLAVFIGRVTMMLVVVLCSVMIYEVILRYVFERPTLWANELSLWLAGFVFLCAGLYAMQQRSHIRIFLLYDMLPRALQRTCDCISTAMIVIFAFFLFYGGYGEAFDKFYRWETFGTVFDPPIPATLKPMVLVVVALVAVQAIINLISDWHAEPVIHTAADDIDQDELEKLKAAVGSDGTAGLDVTRGAIQSNTYKAD</sequence>
<dbReference type="GO" id="GO:0005886">
    <property type="term" value="C:plasma membrane"/>
    <property type="evidence" value="ECO:0007669"/>
    <property type="project" value="UniProtKB-SubCell"/>
</dbReference>
<evidence type="ECO:0000256" key="3">
    <source>
        <dbReference type="ARBA" id="ARBA00022475"/>
    </source>
</evidence>
<feature type="transmembrane region" description="Helical" evidence="9">
    <location>
        <begin position="147"/>
        <end position="163"/>
    </location>
</feature>
<feature type="transmembrane region" description="Helical" evidence="9">
    <location>
        <begin position="184"/>
        <end position="205"/>
    </location>
</feature>
<feature type="transmembrane region" description="Helical" evidence="9">
    <location>
        <begin position="232"/>
        <end position="250"/>
    </location>
</feature>
<evidence type="ECO:0000256" key="9">
    <source>
        <dbReference type="RuleBase" id="RU369079"/>
    </source>
</evidence>
<dbReference type="PANTHER" id="PTHR35011">
    <property type="entry name" value="2,3-DIKETO-L-GULONATE TRAP TRANSPORTER SMALL PERMEASE PROTEIN YIAM"/>
    <property type="match status" value="1"/>
</dbReference>
<dbReference type="PANTHER" id="PTHR35011:SF4">
    <property type="entry name" value="SLL1102 PROTEIN"/>
    <property type="match status" value="1"/>
</dbReference>
<feature type="transmembrane region" description="Helical" evidence="9">
    <location>
        <begin position="106"/>
        <end position="127"/>
    </location>
</feature>
<comment type="caution">
    <text evidence="9">Lacks conserved residue(s) required for the propagation of feature annotation.</text>
</comment>
<proteinExistence type="inferred from homology"/>